<dbReference type="GO" id="GO:0046872">
    <property type="term" value="F:metal ion binding"/>
    <property type="evidence" value="ECO:0007669"/>
    <property type="project" value="UniProtKB-KW"/>
</dbReference>
<evidence type="ECO:0000256" key="7">
    <source>
        <dbReference type="ARBA" id="ARBA00022840"/>
    </source>
</evidence>
<keyword evidence="8" id="KW-0460">Magnesium</keyword>
<dbReference type="Gene3D" id="1.10.1410.40">
    <property type="match status" value="1"/>
</dbReference>
<dbReference type="OMA" id="YPQDEDW"/>
<evidence type="ECO:0000256" key="9">
    <source>
        <dbReference type="SAM" id="MobiDB-lite"/>
    </source>
</evidence>
<dbReference type="GO" id="GO:0005524">
    <property type="term" value="F:ATP binding"/>
    <property type="evidence" value="ECO:0007669"/>
    <property type="project" value="UniProtKB-KW"/>
</dbReference>
<name>A0A7M7RH81_STRPU</name>
<dbReference type="PANTHER" id="PTHR10656">
    <property type="entry name" value="CELL FATE DETERMINING PROTEIN MAB21-RELATED"/>
    <property type="match status" value="1"/>
</dbReference>
<dbReference type="OrthoDB" id="6054650at2759"/>
<evidence type="ECO:0000256" key="3">
    <source>
        <dbReference type="ARBA" id="ARBA00022679"/>
    </source>
</evidence>
<dbReference type="Pfam" id="PF20266">
    <property type="entry name" value="Mab-21_C"/>
    <property type="match status" value="1"/>
</dbReference>
<evidence type="ECO:0000256" key="5">
    <source>
        <dbReference type="ARBA" id="ARBA00022723"/>
    </source>
</evidence>
<comment type="cofactor">
    <cofactor evidence="1">
        <name>Mg(2+)</name>
        <dbReference type="ChEBI" id="CHEBI:18420"/>
    </cofactor>
</comment>
<evidence type="ECO:0000256" key="6">
    <source>
        <dbReference type="ARBA" id="ARBA00022741"/>
    </source>
</evidence>
<keyword evidence="4" id="KW-0548">Nucleotidyltransferase</keyword>
<evidence type="ECO:0000256" key="1">
    <source>
        <dbReference type="ARBA" id="ARBA00001946"/>
    </source>
</evidence>
<protein>
    <submittedName>
        <fullName evidence="12">Uncharacterized protein</fullName>
    </submittedName>
</protein>
<evidence type="ECO:0000313" key="13">
    <source>
        <dbReference type="Proteomes" id="UP000007110"/>
    </source>
</evidence>
<evidence type="ECO:0000313" key="12">
    <source>
        <dbReference type="EnsemblMetazoa" id="XP_794693"/>
    </source>
</evidence>
<keyword evidence="7" id="KW-0067">ATP-binding</keyword>
<feature type="domain" description="Mab-21-like nucleotidyltransferase" evidence="10">
    <location>
        <begin position="173"/>
        <end position="311"/>
    </location>
</feature>
<evidence type="ECO:0000256" key="8">
    <source>
        <dbReference type="ARBA" id="ARBA00022842"/>
    </source>
</evidence>
<reference evidence="12" key="2">
    <citation type="submission" date="2021-01" db="UniProtKB">
        <authorList>
            <consortium name="EnsemblMetazoa"/>
        </authorList>
    </citation>
    <scope>IDENTIFICATION</scope>
</reference>
<reference evidence="13" key="1">
    <citation type="submission" date="2015-02" db="EMBL/GenBank/DDBJ databases">
        <title>Genome sequencing for Strongylocentrotus purpuratus.</title>
        <authorList>
            <person name="Murali S."/>
            <person name="Liu Y."/>
            <person name="Vee V."/>
            <person name="English A."/>
            <person name="Wang M."/>
            <person name="Skinner E."/>
            <person name="Han Y."/>
            <person name="Muzny D.M."/>
            <person name="Worley K.C."/>
            <person name="Gibbs R.A."/>
        </authorList>
    </citation>
    <scope>NUCLEOTIDE SEQUENCE</scope>
</reference>
<dbReference type="RefSeq" id="XP_794693.4">
    <property type="nucleotide sequence ID" value="XM_789600.5"/>
</dbReference>
<keyword evidence="3" id="KW-0808">Transferase</keyword>
<organism evidence="12 13">
    <name type="scientific">Strongylocentrotus purpuratus</name>
    <name type="common">Purple sea urchin</name>
    <dbReference type="NCBI Taxonomy" id="7668"/>
    <lineage>
        <taxon>Eukaryota</taxon>
        <taxon>Metazoa</taxon>
        <taxon>Echinodermata</taxon>
        <taxon>Eleutherozoa</taxon>
        <taxon>Echinozoa</taxon>
        <taxon>Echinoidea</taxon>
        <taxon>Euechinoidea</taxon>
        <taxon>Echinacea</taxon>
        <taxon>Camarodonta</taxon>
        <taxon>Echinidea</taxon>
        <taxon>Strongylocentrotidae</taxon>
        <taxon>Strongylocentrotus</taxon>
    </lineage>
</organism>
<accession>A0A7M7RH81</accession>
<dbReference type="InterPro" id="IPR046903">
    <property type="entry name" value="Mab-21-like_nuc_Trfase"/>
</dbReference>
<dbReference type="KEGG" id="spu:589974"/>
<evidence type="ECO:0000256" key="4">
    <source>
        <dbReference type="ARBA" id="ARBA00022695"/>
    </source>
</evidence>
<dbReference type="EnsemblMetazoa" id="XM_789600">
    <property type="protein sequence ID" value="XP_794693"/>
    <property type="gene ID" value="LOC589974"/>
</dbReference>
<dbReference type="InParanoid" id="A0A7M7RH81"/>
<feature type="domain" description="Mab-21-like HhH/H2TH-like" evidence="11">
    <location>
        <begin position="334"/>
        <end position="407"/>
    </location>
</feature>
<comment type="similarity">
    <text evidence="2">Belongs to the mab-21 family.</text>
</comment>
<dbReference type="GO" id="GO:0016779">
    <property type="term" value="F:nucleotidyltransferase activity"/>
    <property type="evidence" value="ECO:0007669"/>
    <property type="project" value="UniProtKB-KW"/>
</dbReference>
<sequence>MNTDVNKMADTGAKSTKSKTSLSNSLTKYLQDTVLPRRQEIQEVHRALIRRIIAPILSKVGELDDRFQSECEGLLNETGNSFVRVNHSEYYKVDVAVVLSNLLSPKCLAKSSQDPPLQGQGQLPAAFLDSAACDNPYISPLFGFGYVLADPEKLLIHDLLSIKQDDVSSAQHDDISFSNKSFLSPGKVVKRFANLVEESVEILLEECVWEKEPTVYEISVKREGHVVRLHAILRGEEYTIELIPALELSGCWPKSLQNWGPECAARPNQWLDYARMSKVKHKFHVYPARPPPGHDAFRLWCTYFGLSEKVLARTVIEDDAPEVSCRASVLLTMLSLCDENLEEFHPITPPIVTTAFLHQCTQYPLQDDWTPSKLGRAFVDLFMALIAMLKSGTCNHYFLSSYNILVNSEDPKPVAHHLKAILNDIVENPNKTHFLHLNHKRTSRASSTASR</sequence>
<evidence type="ECO:0000256" key="2">
    <source>
        <dbReference type="ARBA" id="ARBA00008307"/>
    </source>
</evidence>
<dbReference type="InterPro" id="IPR046906">
    <property type="entry name" value="Mab-21_HhH/H2TH-like"/>
</dbReference>
<dbReference type="Proteomes" id="UP000007110">
    <property type="component" value="Unassembled WGS sequence"/>
</dbReference>
<proteinExistence type="inferred from homology"/>
<dbReference type="PANTHER" id="PTHR10656:SF42">
    <property type="entry name" value="CYCLIC GMP-AMP SYNTHASE-LIKE PROTEIN-RELATED"/>
    <property type="match status" value="1"/>
</dbReference>
<keyword evidence="13" id="KW-1185">Reference proteome</keyword>
<evidence type="ECO:0000259" key="11">
    <source>
        <dbReference type="Pfam" id="PF20266"/>
    </source>
</evidence>
<dbReference type="GeneID" id="589974"/>
<dbReference type="SMART" id="SM01265">
    <property type="entry name" value="Mab-21"/>
    <property type="match status" value="1"/>
</dbReference>
<keyword evidence="6" id="KW-0547">Nucleotide-binding</keyword>
<dbReference type="InterPro" id="IPR024810">
    <property type="entry name" value="MAB21L/cGLR"/>
</dbReference>
<keyword evidence="5" id="KW-0479">Metal-binding</keyword>
<dbReference type="Pfam" id="PF03281">
    <property type="entry name" value="Mab-21"/>
    <property type="match status" value="1"/>
</dbReference>
<feature type="region of interest" description="Disordered" evidence="9">
    <location>
        <begin position="1"/>
        <end position="22"/>
    </location>
</feature>
<evidence type="ECO:0000259" key="10">
    <source>
        <dbReference type="Pfam" id="PF03281"/>
    </source>
</evidence>
<dbReference type="AlphaFoldDB" id="A0A7M7RH81"/>